<evidence type="ECO:0000259" key="1">
    <source>
        <dbReference type="Pfam" id="PF04057"/>
    </source>
</evidence>
<keyword evidence="3" id="KW-1185">Reference proteome</keyword>
<evidence type="ECO:0000313" key="3">
    <source>
        <dbReference type="Proteomes" id="UP001188597"/>
    </source>
</evidence>
<dbReference type="SUPFAM" id="SSF50249">
    <property type="entry name" value="Nucleic acid-binding proteins"/>
    <property type="match status" value="1"/>
</dbReference>
<dbReference type="Gene3D" id="2.40.50.140">
    <property type="entry name" value="Nucleic acid-binding proteins"/>
    <property type="match status" value="1"/>
</dbReference>
<accession>A0AA88VJT6</accession>
<dbReference type="GO" id="GO:0003677">
    <property type="term" value="F:DNA binding"/>
    <property type="evidence" value="ECO:0007669"/>
    <property type="project" value="InterPro"/>
</dbReference>
<dbReference type="EMBL" id="JAVXUP010001649">
    <property type="protein sequence ID" value="KAK3009413.1"/>
    <property type="molecule type" value="Genomic_DNA"/>
</dbReference>
<dbReference type="AlphaFoldDB" id="A0AA88VJT6"/>
<protein>
    <recommendedName>
        <fullName evidence="1">Replication factor-A protein 1 N-terminal domain-containing protein</fullName>
    </recommendedName>
</protein>
<gene>
    <name evidence="2" type="ORF">RJ639_013161</name>
</gene>
<reference evidence="2" key="1">
    <citation type="submission" date="2022-12" db="EMBL/GenBank/DDBJ databases">
        <title>Draft genome assemblies for two species of Escallonia (Escalloniales).</title>
        <authorList>
            <person name="Chanderbali A."/>
            <person name="Dervinis C."/>
            <person name="Anghel I."/>
            <person name="Soltis D."/>
            <person name="Soltis P."/>
            <person name="Zapata F."/>
        </authorList>
    </citation>
    <scope>NUCLEOTIDE SEQUENCE</scope>
    <source>
        <strain evidence="2">UCBG64.0493</strain>
        <tissue evidence="2">Leaf</tissue>
    </source>
</reference>
<feature type="domain" description="Replication factor-A protein 1 N-terminal" evidence="1">
    <location>
        <begin position="5"/>
        <end position="98"/>
    </location>
</feature>
<dbReference type="GO" id="GO:0006260">
    <property type="term" value="P:DNA replication"/>
    <property type="evidence" value="ECO:0007669"/>
    <property type="project" value="InterPro"/>
</dbReference>
<dbReference type="GO" id="GO:0005634">
    <property type="term" value="C:nucleus"/>
    <property type="evidence" value="ECO:0007669"/>
    <property type="project" value="InterPro"/>
</dbReference>
<organism evidence="2 3">
    <name type="scientific">Escallonia herrerae</name>
    <dbReference type="NCBI Taxonomy" id="1293975"/>
    <lineage>
        <taxon>Eukaryota</taxon>
        <taxon>Viridiplantae</taxon>
        <taxon>Streptophyta</taxon>
        <taxon>Embryophyta</taxon>
        <taxon>Tracheophyta</taxon>
        <taxon>Spermatophyta</taxon>
        <taxon>Magnoliopsida</taxon>
        <taxon>eudicotyledons</taxon>
        <taxon>Gunneridae</taxon>
        <taxon>Pentapetalae</taxon>
        <taxon>asterids</taxon>
        <taxon>campanulids</taxon>
        <taxon>Escalloniales</taxon>
        <taxon>Escalloniaceae</taxon>
        <taxon>Escallonia</taxon>
    </lineage>
</organism>
<sequence>MSIKLTEGAIAMLSSGDAKEVDVKPVLQVVDLRVVNTQNQSSGTERYRIMLSDGIYLQQGMLATQQNDLVRSERLQKGSIVQLTQFVCNDIQNRRVVLHHSLPLFINDANVVHQGLLAVGYII</sequence>
<dbReference type="FunFam" id="2.40.50.140:FF:000117">
    <property type="entry name" value="Replication protein A subunit"/>
    <property type="match status" value="1"/>
</dbReference>
<dbReference type="Pfam" id="PF04057">
    <property type="entry name" value="Rep-A_N"/>
    <property type="match status" value="1"/>
</dbReference>
<dbReference type="CDD" id="cd04477">
    <property type="entry name" value="RPA1N"/>
    <property type="match status" value="1"/>
</dbReference>
<proteinExistence type="predicted"/>
<dbReference type="InterPro" id="IPR012340">
    <property type="entry name" value="NA-bd_OB-fold"/>
</dbReference>
<dbReference type="InterPro" id="IPR007199">
    <property type="entry name" value="Rep_factor-A_N"/>
</dbReference>
<name>A0AA88VJT6_9ASTE</name>
<dbReference type="Proteomes" id="UP001188597">
    <property type="component" value="Unassembled WGS sequence"/>
</dbReference>
<comment type="caution">
    <text evidence="2">The sequence shown here is derived from an EMBL/GenBank/DDBJ whole genome shotgun (WGS) entry which is preliminary data.</text>
</comment>
<evidence type="ECO:0000313" key="2">
    <source>
        <dbReference type="EMBL" id="KAK3009413.1"/>
    </source>
</evidence>